<organism evidence="1 2">
    <name type="scientific">Paeniglutamicibacter psychrophenolicus</name>
    <dbReference type="NCBI Taxonomy" id="257454"/>
    <lineage>
        <taxon>Bacteria</taxon>
        <taxon>Bacillati</taxon>
        <taxon>Actinomycetota</taxon>
        <taxon>Actinomycetes</taxon>
        <taxon>Micrococcales</taxon>
        <taxon>Micrococcaceae</taxon>
        <taxon>Paeniglutamicibacter</taxon>
    </lineage>
</organism>
<comment type="caution">
    <text evidence="1">The sequence shown here is derived from an EMBL/GenBank/DDBJ whole genome shotgun (WGS) entry which is preliminary data.</text>
</comment>
<dbReference type="RefSeq" id="WP_209910758.1">
    <property type="nucleotide sequence ID" value="NZ_BAAAMI010000029.1"/>
</dbReference>
<dbReference type="Pfam" id="PF00702">
    <property type="entry name" value="Hydrolase"/>
    <property type="match status" value="1"/>
</dbReference>
<gene>
    <name evidence="1" type="ORF">JOF46_004073</name>
</gene>
<dbReference type="NCBIfam" id="TIGR03351">
    <property type="entry name" value="PhnX-like"/>
    <property type="match status" value="1"/>
</dbReference>
<dbReference type="PANTHER" id="PTHR43434:SF19">
    <property type="entry name" value="PHOSPHONOACETALDEHYDE HYDROLASE"/>
    <property type="match status" value="1"/>
</dbReference>
<dbReference type="PANTHER" id="PTHR43434">
    <property type="entry name" value="PHOSPHOGLYCOLATE PHOSPHATASE"/>
    <property type="match status" value="1"/>
</dbReference>
<dbReference type="InterPro" id="IPR023214">
    <property type="entry name" value="HAD_sf"/>
</dbReference>
<keyword evidence="2" id="KW-1185">Reference proteome</keyword>
<name>A0ABS4WIX4_9MICC</name>
<evidence type="ECO:0000313" key="2">
    <source>
        <dbReference type="Proteomes" id="UP000766570"/>
    </source>
</evidence>
<reference evidence="1 2" key="1">
    <citation type="submission" date="2021-03" db="EMBL/GenBank/DDBJ databases">
        <title>Sequencing the genomes of 1000 actinobacteria strains.</title>
        <authorList>
            <person name="Klenk H.-P."/>
        </authorList>
    </citation>
    <scope>NUCLEOTIDE SEQUENCE [LARGE SCALE GENOMIC DNA]</scope>
    <source>
        <strain evidence="1 2">DSM 15454</strain>
    </source>
</reference>
<dbReference type="SUPFAM" id="SSF56784">
    <property type="entry name" value="HAD-like"/>
    <property type="match status" value="1"/>
</dbReference>
<dbReference type="InterPro" id="IPR050155">
    <property type="entry name" value="HAD-like_hydrolase_sf"/>
</dbReference>
<proteinExistence type="predicted"/>
<dbReference type="Proteomes" id="UP000766570">
    <property type="component" value="Unassembled WGS sequence"/>
</dbReference>
<protein>
    <submittedName>
        <fullName evidence="1">Phosphonatase-like hydrolase</fullName>
    </submittedName>
</protein>
<dbReference type="SFLD" id="SFLDG01129">
    <property type="entry name" value="C1.5:_HAD__Beta-PGM__Phosphata"/>
    <property type="match status" value="1"/>
</dbReference>
<dbReference type="SFLD" id="SFLDS00003">
    <property type="entry name" value="Haloacid_Dehalogenase"/>
    <property type="match status" value="1"/>
</dbReference>
<evidence type="ECO:0000313" key="1">
    <source>
        <dbReference type="EMBL" id="MBP2376161.1"/>
    </source>
</evidence>
<sequence length="229" mass="23829">MIELVVLDMAGTTVNEHGIVYRALEDAVTATGATVDATDLQTWMGADKTEAIAALMELGGVKADTEVVAAQFDHFRALLAERYAANPPVALPGVEDALRTLKARGIKVGLTTGFSLDVAVPILETLGWGIGEGQLLDAVVTSDEVAAGRPAPYMIHRVMEATGVQDVRAVVAGGDTVVDLLAAHHAGVQGLGVLTGALGREELEQHPHSWVLDGAKDLPSVLESALVSP</sequence>
<dbReference type="Gene3D" id="1.10.150.240">
    <property type="entry name" value="Putative phosphatase, domain 2"/>
    <property type="match status" value="1"/>
</dbReference>
<dbReference type="InterPro" id="IPR022468">
    <property type="entry name" value="PhnX-like"/>
</dbReference>
<dbReference type="EMBL" id="JAGIOE010000001">
    <property type="protein sequence ID" value="MBP2376161.1"/>
    <property type="molecule type" value="Genomic_DNA"/>
</dbReference>
<dbReference type="InterPro" id="IPR036412">
    <property type="entry name" value="HAD-like_sf"/>
</dbReference>
<dbReference type="InterPro" id="IPR023198">
    <property type="entry name" value="PGP-like_dom2"/>
</dbReference>
<dbReference type="Gene3D" id="3.40.50.1000">
    <property type="entry name" value="HAD superfamily/HAD-like"/>
    <property type="match status" value="1"/>
</dbReference>
<accession>A0ABS4WIX4</accession>